<evidence type="ECO:0000313" key="9">
    <source>
        <dbReference type="Proteomes" id="UP000655420"/>
    </source>
</evidence>
<evidence type="ECO:0000256" key="6">
    <source>
        <dbReference type="SAM" id="Phobius"/>
    </source>
</evidence>
<dbReference type="GO" id="GO:0016020">
    <property type="term" value="C:membrane"/>
    <property type="evidence" value="ECO:0007669"/>
    <property type="project" value="UniProtKB-SubCell"/>
</dbReference>
<evidence type="ECO:0000256" key="4">
    <source>
        <dbReference type="ARBA" id="ARBA00022989"/>
    </source>
</evidence>
<comment type="subcellular location">
    <subcellularLocation>
        <location evidence="1">Membrane</location>
        <topology evidence="1">Multi-pass membrane protein</topology>
    </subcellularLocation>
</comment>
<dbReference type="InterPro" id="IPR050638">
    <property type="entry name" value="AA-Vitamin_Transporters"/>
</dbReference>
<dbReference type="AlphaFoldDB" id="A0A8J7SBV4"/>
<keyword evidence="4 6" id="KW-1133">Transmembrane helix</keyword>
<evidence type="ECO:0000256" key="3">
    <source>
        <dbReference type="ARBA" id="ARBA00022692"/>
    </source>
</evidence>
<reference evidence="8" key="1">
    <citation type="submission" date="2020-12" db="EMBL/GenBank/DDBJ databases">
        <title>Bacterial taxonomy.</title>
        <authorList>
            <person name="Pan X."/>
        </authorList>
    </citation>
    <scope>NUCLEOTIDE SEQUENCE</scope>
    <source>
        <strain evidence="8">M0105</strain>
    </source>
</reference>
<feature type="domain" description="EamA" evidence="7">
    <location>
        <begin position="164"/>
        <end position="297"/>
    </location>
</feature>
<accession>A0A8J7SBV4</accession>
<dbReference type="InterPro" id="IPR037185">
    <property type="entry name" value="EmrE-like"/>
</dbReference>
<keyword evidence="3 6" id="KW-0812">Transmembrane</keyword>
<dbReference type="RefSeq" id="WP_200609118.1">
    <property type="nucleotide sequence ID" value="NZ_JAEHHL010000004.1"/>
</dbReference>
<feature type="transmembrane region" description="Helical" evidence="6">
    <location>
        <begin position="281"/>
        <end position="298"/>
    </location>
</feature>
<feature type="transmembrane region" description="Helical" evidence="6">
    <location>
        <begin position="165"/>
        <end position="182"/>
    </location>
</feature>
<comment type="similarity">
    <text evidence="2">Belongs to the EamA transporter family.</text>
</comment>
<feature type="transmembrane region" description="Helical" evidence="6">
    <location>
        <begin position="104"/>
        <end position="126"/>
    </location>
</feature>
<evidence type="ECO:0000256" key="5">
    <source>
        <dbReference type="ARBA" id="ARBA00023136"/>
    </source>
</evidence>
<protein>
    <submittedName>
        <fullName evidence="8">DMT family transporter</fullName>
    </submittedName>
</protein>
<evidence type="ECO:0000256" key="1">
    <source>
        <dbReference type="ARBA" id="ARBA00004141"/>
    </source>
</evidence>
<comment type="caution">
    <text evidence="8">The sequence shown here is derived from an EMBL/GenBank/DDBJ whole genome shotgun (WGS) entry which is preliminary data.</text>
</comment>
<feature type="transmembrane region" description="Helical" evidence="6">
    <location>
        <begin position="80"/>
        <end position="98"/>
    </location>
</feature>
<proteinExistence type="inferred from homology"/>
<dbReference type="SUPFAM" id="SSF103481">
    <property type="entry name" value="Multidrug resistance efflux transporter EmrE"/>
    <property type="match status" value="2"/>
</dbReference>
<dbReference type="PANTHER" id="PTHR32322">
    <property type="entry name" value="INNER MEMBRANE TRANSPORTER"/>
    <property type="match status" value="1"/>
</dbReference>
<evidence type="ECO:0000313" key="8">
    <source>
        <dbReference type="EMBL" id="MBK0399137.1"/>
    </source>
</evidence>
<dbReference type="PANTHER" id="PTHR32322:SF2">
    <property type="entry name" value="EAMA DOMAIN-CONTAINING PROTEIN"/>
    <property type="match status" value="1"/>
</dbReference>
<feature type="domain" description="EamA" evidence="7">
    <location>
        <begin position="17"/>
        <end position="149"/>
    </location>
</feature>
<feature type="transmembrane region" description="Helical" evidence="6">
    <location>
        <begin position="194"/>
        <end position="212"/>
    </location>
</feature>
<keyword evidence="5 6" id="KW-0472">Membrane</keyword>
<evidence type="ECO:0000259" key="7">
    <source>
        <dbReference type="Pfam" id="PF00892"/>
    </source>
</evidence>
<sequence>MRESLSRASERLNAAPALLLTLTALFWGGNAIAGQLAVGEVGPFTLTFLRWALVSAVLWTLYGAEVRAVWPEVRPRMPRIVLMASLGFTAFNALFYVASHQTSAVNIGILQGSIPIFVLIGAFFAYGSRVGALQAVGVLATILGVVLVATRGAPDQILSLGVNPGDALMLLACALYASYTVMLRSRPAISGRAFFTLMAPIAAVTALPLMLFEAGSPGYRAPTMTGWLVTLFVAVFPSCLSQLFFMRGVDLIGPGRAGVFVNLVPVFAALLAVALLGQAFAWFHAVALALVLGGIWLAQRGAAPEAVPAIRRSS</sequence>
<dbReference type="InterPro" id="IPR000620">
    <property type="entry name" value="EamA_dom"/>
</dbReference>
<evidence type="ECO:0000256" key="2">
    <source>
        <dbReference type="ARBA" id="ARBA00007362"/>
    </source>
</evidence>
<organism evidence="8 9">
    <name type="scientific">Thermohalobaculum xanthum</name>
    <dbReference type="NCBI Taxonomy" id="2753746"/>
    <lineage>
        <taxon>Bacteria</taxon>
        <taxon>Pseudomonadati</taxon>
        <taxon>Pseudomonadota</taxon>
        <taxon>Alphaproteobacteria</taxon>
        <taxon>Rhodobacterales</taxon>
        <taxon>Paracoccaceae</taxon>
        <taxon>Thermohalobaculum</taxon>
    </lineage>
</organism>
<gene>
    <name evidence="8" type="ORF">H0I76_08050</name>
</gene>
<feature type="transmembrane region" description="Helical" evidence="6">
    <location>
        <begin position="133"/>
        <end position="153"/>
    </location>
</feature>
<dbReference type="Pfam" id="PF00892">
    <property type="entry name" value="EamA"/>
    <property type="match status" value="2"/>
</dbReference>
<dbReference type="Proteomes" id="UP000655420">
    <property type="component" value="Unassembled WGS sequence"/>
</dbReference>
<keyword evidence="9" id="KW-1185">Reference proteome</keyword>
<feature type="transmembrane region" description="Helical" evidence="6">
    <location>
        <begin position="224"/>
        <end position="245"/>
    </location>
</feature>
<name>A0A8J7SBV4_9RHOB</name>
<feature type="transmembrane region" description="Helical" evidence="6">
    <location>
        <begin position="257"/>
        <end position="275"/>
    </location>
</feature>
<feature type="transmembrane region" description="Helical" evidence="6">
    <location>
        <begin position="49"/>
        <end position="68"/>
    </location>
</feature>
<dbReference type="EMBL" id="JAEHHL010000004">
    <property type="protein sequence ID" value="MBK0399137.1"/>
    <property type="molecule type" value="Genomic_DNA"/>
</dbReference>